<keyword evidence="4" id="KW-1185">Reference proteome</keyword>
<accession>A0ABN9LKA3</accession>
<name>A0ABN9LKA3_9NEOB</name>
<protein>
    <recommendedName>
        <fullName evidence="2">PXA domain-containing protein</fullName>
    </recommendedName>
</protein>
<evidence type="ECO:0000259" key="2">
    <source>
        <dbReference type="PROSITE" id="PS51207"/>
    </source>
</evidence>
<dbReference type="InterPro" id="IPR003114">
    <property type="entry name" value="Phox_assoc"/>
</dbReference>
<feature type="region of interest" description="Disordered" evidence="1">
    <location>
        <begin position="285"/>
        <end position="311"/>
    </location>
</feature>
<dbReference type="InterPro" id="IPR036871">
    <property type="entry name" value="PX_dom_sf"/>
</dbReference>
<comment type="caution">
    <text evidence="3">The sequence shown here is derived from an EMBL/GenBank/DDBJ whole genome shotgun (WGS) entry which is preliminary data.</text>
</comment>
<dbReference type="SMART" id="SM00313">
    <property type="entry name" value="PXA"/>
    <property type="match status" value="1"/>
</dbReference>
<dbReference type="Gene3D" id="3.30.1520.10">
    <property type="entry name" value="Phox-like domain"/>
    <property type="match status" value="1"/>
</dbReference>
<feature type="region of interest" description="Disordered" evidence="1">
    <location>
        <begin position="244"/>
        <end position="268"/>
    </location>
</feature>
<sequence>MEALCCSGPFGLADSGAPLASWLLLGLGWGHTSYSAAPPPPIHLERFITLEHGCRSPDAEAQLDKEIGLTIQKIVQDFVSSWYRRLSQEATFEDEVSGVMWDLSMALKRRLNSADREAITRKLLVLAGSHLQCYKWAKARVQNVSDPFEMEALLWEAYQELSPAHQAMCSPPDELAYTRWLVDSLLTELVPQPHLDTRSGRHLVVELITCNVVLPLMGRMSDPDWINIVLTTLLSRLPLRLEEASDQSSSSPPSVPRSLPLGPDPAPQLILPSSPLGDVLVYDEMDGADPEHEPDCRTQDSGEAMEESSPHKERLELFSLQYLQPPKPCSPFFLCEESELESPLSDLGREMDPPLMNSSDDLLSDCCLDAQTPAESPIIPAHNESGSALQEDTCLSIHGVPLSHPETLVESTGLDPEFITVPDIDKEGLSPMDASPVITSSPTAPLHPFSFVPLSSPDGPVLIQNLRITGTITAREHSGTGSHPYTLYTIKVTQNEQQNSDCSSRRQDTKKAEQLFIDMAAQYKKQSKEALTDLCEQRGIEMANRSRELLIRPLVEQERAHLRETQQ</sequence>
<gene>
    <name evidence="3" type="ORF">RIMI_LOCUS10271434</name>
</gene>
<feature type="compositionally biased region" description="Basic and acidic residues" evidence="1">
    <location>
        <begin position="289"/>
        <end position="300"/>
    </location>
</feature>
<dbReference type="EMBL" id="CAUEEQ010022121">
    <property type="protein sequence ID" value="CAJ0944129.1"/>
    <property type="molecule type" value="Genomic_DNA"/>
</dbReference>
<evidence type="ECO:0000313" key="4">
    <source>
        <dbReference type="Proteomes" id="UP001176940"/>
    </source>
</evidence>
<feature type="domain" description="PXA" evidence="2">
    <location>
        <begin position="60"/>
        <end position="238"/>
    </location>
</feature>
<evidence type="ECO:0000313" key="3">
    <source>
        <dbReference type="EMBL" id="CAJ0944129.1"/>
    </source>
</evidence>
<dbReference type="PANTHER" id="PTHR22775:SF31">
    <property type="entry name" value="SORTING NEXIN-19"/>
    <property type="match status" value="1"/>
</dbReference>
<feature type="compositionally biased region" description="Low complexity" evidence="1">
    <location>
        <begin position="246"/>
        <end position="261"/>
    </location>
</feature>
<dbReference type="PROSITE" id="PS51207">
    <property type="entry name" value="PXA"/>
    <property type="match status" value="1"/>
</dbReference>
<dbReference type="Pfam" id="PF02194">
    <property type="entry name" value="PXA"/>
    <property type="match status" value="1"/>
</dbReference>
<dbReference type="Proteomes" id="UP001176940">
    <property type="component" value="Unassembled WGS sequence"/>
</dbReference>
<dbReference type="PANTHER" id="PTHR22775">
    <property type="entry name" value="SORTING NEXIN"/>
    <property type="match status" value="1"/>
</dbReference>
<evidence type="ECO:0000256" key="1">
    <source>
        <dbReference type="SAM" id="MobiDB-lite"/>
    </source>
</evidence>
<reference evidence="3" key="1">
    <citation type="submission" date="2023-07" db="EMBL/GenBank/DDBJ databases">
        <authorList>
            <person name="Stuckert A."/>
        </authorList>
    </citation>
    <scope>NUCLEOTIDE SEQUENCE</scope>
</reference>
<organism evidence="3 4">
    <name type="scientific">Ranitomeya imitator</name>
    <name type="common">mimic poison frog</name>
    <dbReference type="NCBI Taxonomy" id="111125"/>
    <lineage>
        <taxon>Eukaryota</taxon>
        <taxon>Metazoa</taxon>
        <taxon>Chordata</taxon>
        <taxon>Craniata</taxon>
        <taxon>Vertebrata</taxon>
        <taxon>Euteleostomi</taxon>
        <taxon>Amphibia</taxon>
        <taxon>Batrachia</taxon>
        <taxon>Anura</taxon>
        <taxon>Neobatrachia</taxon>
        <taxon>Hyloidea</taxon>
        <taxon>Dendrobatidae</taxon>
        <taxon>Dendrobatinae</taxon>
        <taxon>Ranitomeya</taxon>
    </lineage>
</organism>
<proteinExistence type="predicted"/>